<dbReference type="EMBL" id="CP002831">
    <property type="protein sequence ID" value="AFC25284.1"/>
    <property type="molecule type" value="Genomic_DNA"/>
</dbReference>
<keyword evidence="2" id="KW-0812">Transmembrane</keyword>
<dbReference type="AlphaFoldDB" id="H6L6N8"/>
<evidence type="ECO:0000256" key="1">
    <source>
        <dbReference type="SAM" id="MobiDB-lite"/>
    </source>
</evidence>
<dbReference type="KEGG" id="sgn:SGRA_2556"/>
<evidence type="ECO:0000313" key="4">
    <source>
        <dbReference type="Proteomes" id="UP000007519"/>
    </source>
</evidence>
<evidence type="ECO:0000313" key="3">
    <source>
        <dbReference type="EMBL" id="AFC25284.1"/>
    </source>
</evidence>
<sequence>MGLGLFPSIYTLISALADVLLFNSLIVRGLVFCFGARGQQAGRRYAAGLTGLFGPAPPSAAGSGLRPPLHIAGPAAALPPAKPPKGLDRDALKFETV</sequence>
<proteinExistence type="predicted"/>
<feature type="compositionally biased region" description="Basic and acidic residues" evidence="1">
    <location>
        <begin position="85"/>
        <end position="97"/>
    </location>
</feature>
<gene>
    <name evidence="3" type="ordered locus">SGRA_2556</name>
</gene>
<feature type="region of interest" description="Disordered" evidence="1">
    <location>
        <begin position="71"/>
        <end position="97"/>
    </location>
</feature>
<keyword evidence="4" id="KW-1185">Reference proteome</keyword>
<reference evidence="3 4" key="1">
    <citation type="journal article" date="2012" name="Stand. Genomic Sci.">
        <title>Complete genome sequencing and analysis of Saprospira grandis str. Lewin, a predatory marine bacterium.</title>
        <authorList>
            <person name="Saw J.H."/>
            <person name="Yuryev A."/>
            <person name="Kanbe M."/>
            <person name="Hou S."/>
            <person name="Young A.G."/>
            <person name="Aizawa S."/>
            <person name="Alam M."/>
        </authorList>
    </citation>
    <scope>NUCLEOTIDE SEQUENCE [LARGE SCALE GENOMIC DNA]</scope>
    <source>
        <strain evidence="3 4">Lewin</strain>
    </source>
</reference>
<protein>
    <submittedName>
        <fullName evidence="3">Uncharacterized protein</fullName>
    </submittedName>
</protein>
<name>H6L6N8_SAPGL</name>
<dbReference type="Proteomes" id="UP000007519">
    <property type="component" value="Chromosome"/>
</dbReference>
<dbReference type="STRING" id="984262.SGRA_2556"/>
<accession>H6L6N8</accession>
<feature type="transmembrane region" description="Helical" evidence="2">
    <location>
        <begin position="12"/>
        <end position="34"/>
    </location>
</feature>
<keyword evidence="2" id="KW-1133">Transmembrane helix</keyword>
<organism evidence="3 4">
    <name type="scientific">Saprospira grandis (strain Lewin)</name>
    <dbReference type="NCBI Taxonomy" id="984262"/>
    <lineage>
        <taxon>Bacteria</taxon>
        <taxon>Pseudomonadati</taxon>
        <taxon>Bacteroidota</taxon>
        <taxon>Saprospiria</taxon>
        <taxon>Saprospirales</taxon>
        <taxon>Saprospiraceae</taxon>
        <taxon>Saprospira</taxon>
    </lineage>
</organism>
<evidence type="ECO:0000256" key="2">
    <source>
        <dbReference type="SAM" id="Phobius"/>
    </source>
</evidence>
<dbReference type="HOGENOM" id="CLU_2345036_0_0_10"/>
<keyword evidence="2" id="KW-0472">Membrane</keyword>